<feature type="non-terminal residue" evidence="4">
    <location>
        <position position="128"/>
    </location>
</feature>
<dbReference type="SMART" id="SM00054">
    <property type="entry name" value="EFh"/>
    <property type="match status" value="2"/>
</dbReference>
<feature type="domain" description="EF-hand" evidence="3">
    <location>
        <begin position="39"/>
        <end position="74"/>
    </location>
</feature>
<organism evidence="4 5">
    <name type="scientific">Polarella glacialis</name>
    <name type="common">Dinoflagellate</name>
    <dbReference type="NCBI Taxonomy" id="89957"/>
    <lineage>
        <taxon>Eukaryota</taxon>
        <taxon>Sar</taxon>
        <taxon>Alveolata</taxon>
        <taxon>Dinophyceae</taxon>
        <taxon>Suessiales</taxon>
        <taxon>Suessiaceae</taxon>
        <taxon>Polarella</taxon>
    </lineage>
</organism>
<dbReference type="PROSITE" id="PS50222">
    <property type="entry name" value="EF_HAND_2"/>
    <property type="match status" value="2"/>
</dbReference>
<dbReference type="EMBL" id="CAJNNV010024489">
    <property type="protein sequence ID" value="CAE8609997.1"/>
    <property type="molecule type" value="Genomic_DNA"/>
</dbReference>
<evidence type="ECO:0000256" key="2">
    <source>
        <dbReference type="SAM" id="SignalP"/>
    </source>
</evidence>
<proteinExistence type="predicted"/>
<evidence type="ECO:0000313" key="5">
    <source>
        <dbReference type="Proteomes" id="UP000654075"/>
    </source>
</evidence>
<evidence type="ECO:0000313" key="4">
    <source>
        <dbReference type="EMBL" id="CAE8609997.1"/>
    </source>
</evidence>
<dbReference type="PROSITE" id="PS00018">
    <property type="entry name" value="EF_HAND_1"/>
    <property type="match status" value="1"/>
</dbReference>
<sequence>SQLLDMRYSRPLLLAALLVWTPLLVFGGEAEDLQADADVAETNFREIIEEVDKDKDGKLSWTEMLDLDERADEDKELSPEIQSKYRKIFAESDKNGDSLIDMTEIEQLFAAFELADEEWGAEEGEQDL</sequence>
<dbReference type="GO" id="GO:0005509">
    <property type="term" value="F:calcium ion binding"/>
    <property type="evidence" value="ECO:0007669"/>
    <property type="project" value="InterPro"/>
</dbReference>
<gene>
    <name evidence="4" type="ORF">PGLA1383_LOCUS27824</name>
</gene>
<protein>
    <recommendedName>
        <fullName evidence="3">EF-hand domain-containing protein</fullName>
    </recommendedName>
</protein>
<name>A0A813F6C3_POLGL</name>
<dbReference type="Proteomes" id="UP000654075">
    <property type="component" value="Unassembled WGS sequence"/>
</dbReference>
<dbReference type="InterPro" id="IPR011992">
    <property type="entry name" value="EF-hand-dom_pair"/>
</dbReference>
<feature type="domain" description="EF-hand" evidence="3">
    <location>
        <begin position="80"/>
        <end position="115"/>
    </location>
</feature>
<feature type="chain" id="PRO_5032668313" description="EF-hand domain-containing protein" evidence="2">
    <location>
        <begin position="31"/>
        <end position="128"/>
    </location>
</feature>
<dbReference type="OrthoDB" id="484869at2759"/>
<keyword evidence="2" id="KW-0732">Signal</keyword>
<comment type="caution">
    <text evidence="4">The sequence shown here is derived from an EMBL/GenBank/DDBJ whole genome shotgun (WGS) entry which is preliminary data.</text>
</comment>
<keyword evidence="1" id="KW-0106">Calcium</keyword>
<keyword evidence="5" id="KW-1185">Reference proteome</keyword>
<dbReference type="InterPro" id="IPR018247">
    <property type="entry name" value="EF_Hand_1_Ca_BS"/>
</dbReference>
<accession>A0A813F6C3</accession>
<dbReference type="InterPro" id="IPR002048">
    <property type="entry name" value="EF_hand_dom"/>
</dbReference>
<evidence type="ECO:0000256" key="1">
    <source>
        <dbReference type="ARBA" id="ARBA00022837"/>
    </source>
</evidence>
<dbReference type="SUPFAM" id="SSF47473">
    <property type="entry name" value="EF-hand"/>
    <property type="match status" value="1"/>
</dbReference>
<dbReference type="Gene3D" id="1.10.238.10">
    <property type="entry name" value="EF-hand"/>
    <property type="match status" value="1"/>
</dbReference>
<feature type="signal peptide" evidence="2">
    <location>
        <begin position="1"/>
        <end position="30"/>
    </location>
</feature>
<reference evidence="4" key="1">
    <citation type="submission" date="2021-02" db="EMBL/GenBank/DDBJ databases">
        <authorList>
            <person name="Dougan E. K."/>
            <person name="Rhodes N."/>
            <person name="Thang M."/>
            <person name="Chan C."/>
        </authorList>
    </citation>
    <scope>NUCLEOTIDE SEQUENCE</scope>
</reference>
<dbReference type="AlphaFoldDB" id="A0A813F6C3"/>
<evidence type="ECO:0000259" key="3">
    <source>
        <dbReference type="PROSITE" id="PS50222"/>
    </source>
</evidence>